<sequence>MWDGYCADPFVLRTRDGRYVMYGTTPSPLPEGRAFQVLVSDDLDHWDDVGGALVVGGDDPPGTEYWAPEVAFADDRYWMYYSSGIGDQGHRLRVATATDATGPFEDLGVVLTPDVPFAIDPSPYLDGDGSWWLFYATDLVEGDRPGTVLAVQRLSDMTRLEGEPTIILRASAEWQRYEADREMYGGVHDWHTLEGPTVMDDGAGGCLLLYSGGNWQTPGYGVAVATAPAPQGPWHEDPDRGPVVTSAGTGLIGPGHCSVLTDGDGTRHVFLHAWDPTLERRRPHRLRLHVHEGHVSVGHPDAPPEQDSTGEGNSHG</sequence>
<feature type="compositionally biased region" description="Polar residues" evidence="8">
    <location>
        <begin position="306"/>
        <end position="316"/>
    </location>
</feature>
<keyword evidence="4 7" id="KW-0326">Glycosidase</keyword>
<evidence type="ECO:0000256" key="5">
    <source>
        <dbReference type="PIRSR" id="PIRSR606710-1"/>
    </source>
</evidence>
<dbReference type="SUPFAM" id="SSF75005">
    <property type="entry name" value="Arabinanase/levansucrase/invertase"/>
    <property type="match status" value="1"/>
</dbReference>
<dbReference type="eggNOG" id="COG3940">
    <property type="taxonomic scope" value="Bacteria"/>
</dbReference>
<evidence type="ECO:0000313" key="9">
    <source>
        <dbReference type="EMBL" id="KGN41212.1"/>
    </source>
</evidence>
<dbReference type="Pfam" id="PF04616">
    <property type="entry name" value="Glyco_hydro_43"/>
    <property type="match status" value="1"/>
</dbReference>
<dbReference type="EMBL" id="AVPL01000021">
    <property type="protein sequence ID" value="KGN41212.1"/>
    <property type="molecule type" value="Genomic_DNA"/>
</dbReference>
<comment type="caution">
    <text evidence="9">The sequence shown here is derived from an EMBL/GenBank/DDBJ whole genome shotgun (WGS) entry which is preliminary data.</text>
</comment>
<dbReference type="Gene3D" id="2.115.10.20">
    <property type="entry name" value="Glycosyl hydrolase domain, family 43"/>
    <property type="match status" value="1"/>
</dbReference>
<keyword evidence="10" id="KW-1185">Reference proteome</keyword>
<dbReference type="RefSeq" id="WP_169744240.1">
    <property type="nucleotide sequence ID" value="NZ_AVPL01000021.1"/>
</dbReference>
<dbReference type="Proteomes" id="UP000030013">
    <property type="component" value="Unassembled WGS sequence"/>
</dbReference>
<protein>
    <submittedName>
        <fullName evidence="9">Glycoside hydrolase</fullName>
    </submittedName>
</protein>
<dbReference type="InterPro" id="IPR023296">
    <property type="entry name" value="Glyco_hydro_beta-prop_sf"/>
</dbReference>
<name>A0A0A0JYP8_9MICO</name>
<accession>A0A0A0JYP8</accession>
<evidence type="ECO:0000256" key="1">
    <source>
        <dbReference type="ARBA" id="ARBA00004834"/>
    </source>
</evidence>
<comment type="similarity">
    <text evidence="2 7">Belongs to the glycosyl hydrolase 43 family.</text>
</comment>
<dbReference type="STRING" id="1385519.N801_02080"/>
<feature type="active site" description="Proton donor" evidence="5">
    <location>
        <position position="194"/>
    </location>
</feature>
<feature type="active site" description="Proton acceptor" evidence="5">
    <location>
        <position position="8"/>
    </location>
</feature>
<gene>
    <name evidence="9" type="ORF">N801_02080</name>
</gene>
<evidence type="ECO:0000256" key="3">
    <source>
        <dbReference type="ARBA" id="ARBA00022801"/>
    </source>
</evidence>
<keyword evidence="3 7" id="KW-0378">Hydrolase</keyword>
<comment type="pathway">
    <text evidence="1">Glycan metabolism; L-arabinan degradation.</text>
</comment>
<dbReference type="GO" id="GO:0005975">
    <property type="term" value="P:carbohydrate metabolic process"/>
    <property type="evidence" value="ECO:0007669"/>
    <property type="project" value="InterPro"/>
</dbReference>
<feature type="site" description="Important for catalytic activity, responsible for pKa modulation of the active site Glu and correct orientation of both the proton donor and substrate" evidence="6">
    <location>
        <position position="120"/>
    </location>
</feature>
<dbReference type="AlphaFoldDB" id="A0A0A0JYP8"/>
<dbReference type="CDD" id="cd08991">
    <property type="entry name" value="GH43_HoAraf43-like"/>
    <property type="match status" value="1"/>
</dbReference>
<evidence type="ECO:0000256" key="4">
    <source>
        <dbReference type="ARBA" id="ARBA00023295"/>
    </source>
</evidence>
<evidence type="ECO:0000256" key="7">
    <source>
        <dbReference type="RuleBase" id="RU361187"/>
    </source>
</evidence>
<dbReference type="InterPro" id="IPR006710">
    <property type="entry name" value="Glyco_hydro_43"/>
</dbReference>
<evidence type="ECO:0000256" key="8">
    <source>
        <dbReference type="SAM" id="MobiDB-lite"/>
    </source>
</evidence>
<dbReference type="PANTHER" id="PTHR43301">
    <property type="entry name" value="ARABINAN ENDO-1,5-ALPHA-L-ARABINOSIDASE"/>
    <property type="match status" value="1"/>
</dbReference>
<evidence type="ECO:0000256" key="2">
    <source>
        <dbReference type="ARBA" id="ARBA00009865"/>
    </source>
</evidence>
<proteinExistence type="inferred from homology"/>
<organism evidence="9 10">
    <name type="scientific">Knoellia aerolata DSM 18566</name>
    <dbReference type="NCBI Taxonomy" id="1385519"/>
    <lineage>
        <taxon>Bacteria</taxon>
        <taxon>Bacillati</taxon>
        <taxon>Actinomycetota</taxon>
        <taxon>Actinomycetes</taxon>
        <taxon>Micrococcales</taxon>
        <taxon>Intrasporangiaceae</taxon>
        <taxon>Knoellia</taxon>
    </lineage>
</organism>
<reference evidence="9 10" key="1">
    <citation type="submission" date="2013-08" db="EMBL/GenBank/DDBJ databases">
        <title>The genome sequence of Knoellia aerolata.</title>
        <authorList>
            <person name="Zhu W."/>
            <person name="Wang G."/>
        </authorList>
    </citation>
    <scope>NUCLEOTIDE SEQUENCE [LARGE SCALE GENOMIC DNA]</scope>
    <source>
        <strain evidence="9 10">DSM 18566</strain>
    </source>
</reference>
<evidence type="ECO:0000313" key="10">
    <source>
        <dbReference type="Proteomes" id="UP000030013"/>
    </source>
</evidence>
<evidence type="ECO:0000256" key="6">
    <source>
        <dbReference type="PIRSR" id="PIRSR606710-2"/>
    </source>
</evidence>
<dbReference type="InterPro" id="IPR050727">
    <property type="entry name" value="GH43_arabinanases"/>
</dbReference>
<feature type="region of interest" description="Disordered" evidence="8">
    <location>
        <begin position="293"/>
        <end position="316"/>
    </location>
</feature>
<dbReference type="PANTHER" id="PTHR43301:SF3">
    <property type="entry name" value="ARABINAN ENDO-1,5-ALPHA-L-ARABINOSIDASE A-RELATED"/>
    <property type="match status" value="1"/>
</dbReference>
<dbReference type="GO" id="GO:0004553">
    <property type="term" value="F:hydrolase activity, hydrolyzing O-glycosyl compounds"/>
    <property type="evidence" value="ECO:0007669"/>
    <property type="project" value="InterPro"/>
</dbReference>